<name>A0A1H4YXL5_9PSEU</name>
<dbReference type="EMBL" id="FNSO01000004">
    <property type="protein sequence ID" value="SED21780.1"/>
    <property type="molecule type" value="Genomic_DNA"/>
</dbReference>
<keyword evidence="6" id="KW-1185">Reference proteome</keyword>
<accession>A0A1H4YXL5</accession>
<organism evidence="5 6">
    <name type="scientific">Amycolatopsis tolypomycina</name>
    <dbReference type="NCBI Taxonomy" id="208445"/>
    <lineage>
        <taxon>Bacteria</taxon>
        <taxon>Bacillati</taxon>
        <taxon>Actinomycetota</taxon>
        <taxon>Actinomycetes</taxon>
        <taxon>Pseudonocardiales</taxon>
        <taxon>Pseudonocardiaceae</taxon>
        <taxon>Amycolatopsis</taxon>
    </lineage>
</organism>
<dbReference type="Gene3D" id="3.90.1150.10">
    <property type="entry name" value="Aspartate Aminotransferase, domain 1"/>
    <property type="match status" value="1"/>
</dbReference>
<dbReference type="CDD" id="cd00616">
    <property type="entry name" value="AHBA_syn"/>
    <property type="match status" value="1"/>
</dbReference>
<evidence type="ECO:0000256" key="4">
    <source>
        <dbReference type="RuleBase" id="RU004508"/>
    </source>
</evidence>
<comment type="similarity">
    <text evidence="4">Belongs to the DegT/DnrJ/EryC1 family.</text>
</comment>
<keyword evidence="3 4" id="KW-0663">Pyridoxal phosphate</keyword>
<dbReference type="InterPro" id="IPR015424">
    <property type="entry name" value="PyrdxlP-dep_Trfase"/>
</dbReference>
<feature type="modified residue" description="N6-(pyridoxal phosphate)lysine" evidence="3">
    <location>
        <position position="185"/>
    </location>
</feature>
<proteinExistence type="inferred from homology"/>
<dbReference type="PANTHER" id="PTHR30244:SF42">
    <property type="entry name" value="UDP-2-ACETAMIDO-2-DEOXY-3-OXO-D-GLUCURONATE AMINOTRANSFERASE"/>
    <property type="match status" value="1"/>
</dbReference>
<dbReference type="InterPro" id="IPR015422">
    <property type="entry name" value="PyrdxlP-dep_Trfase_small"/>
</dbReference>
<gene>
    <name evidence="5" type="ORF">SAMN04489727_6934</name>
</gene>
<dbReference type="GO" id="GO:0008483">
    <property type="term" value="F:transaminase activity"/>
    <property type="evidence" value="ECO:0007669"/>
    <property type="project" value="TreeGrafter"/>
</dbReference>
<dbReference type="InterPro" id="IPR000653">
    <property type="entry name" value="DegT/StrS_aminotransferase"/>
</dbReference>
<evidence type="ECO:0000256" key="3">
    <source>
        <dbReference type="PIRSR" id="PIRSR000390-2"/>
    </source>
</evidence>
<dbReference type="Proteomes" id="UP000199622">
    <property type="component" value="Unassembled WGS sequence"/>
</dbReference>
<reference evidence="6" key="1">
    <citation type="submission" date="2016-10" db="EMBL/GenBank/DDBJ databases">
        <authorList>
            <person name="Varghese N."/>
            <person name="Submissions S."/>
        </authorList>
    </citation>
    <scope>NUCLEOTIDE SEQUENCE [LARGE SCALE GENOMIC DNA]</scope>
    <source>
        <strain evidence="6">DSM 44544</strain>
    </source>
</reference>
<dbReference type="Pfam" id="PF01041">
    <property type="entry name" value="DegT_DnrJ_EryC1"/>
    <property type="match status" value="1"/>
</dbReference>
<dbReference type="InterPro" id="IPR015421">
    <property type="entry name" value="PyrdxlP-dep_Trfase_major"/>
</dbReference>
<dbReference type="AlphaFoldDB" id="A0A1H4YXL5"/>
<dbReference type="RefSeq" id="WP_091315344.1">
    <property type="nucleotide sequence ID" value="NZ_FNSO01000004.1"/>
</dbReference>
<dbReference type="GO" id="GO:0017000">
    <property type="term" value="P:antibiotic biosynthetic process"/>
    <property type="evidence" value="ECO:0007669"/>
    <property type="project" value="UniProtKB-KW"/>
</dbReference>
<dbReference type="SUPFAM" id="SSF53383">
    <property type="entry name" value="PLP-dependent transferases"/>
    <property type="match status" value="1"/>
</dbReference>
<dbReference type="PIRSF" id="PIRSF000390">
    <property type="entry name" value="PLP_StrS"/>
    <property type="match status" value="1"/>
</dbReference>
<evidence type="ECO:0000256" key="2">
    <source>
        <dbReference type="PIRSR" id="PIRSR000390-1"/>
    </source>
</evidence>
<feature type="active site" description="Proton acceptor" evidence="2">
    <location>
        <position position="185"/>
    </location>
</feature>
<protein>
    <submittedName>
        <fullName evidence="5">dTDP-4-amino-4,6-dideoxygalactose transaminase</fullName>
    </submittedName>
</protein>
<dbReference type="STRING" id="208445.SAMN04489727_6934"/>
<sequence length="380" mass="40822">MKVPFVDLAVHDPALRAEIMAAIEGVLKRGDYILGTEVDEFEREFAGYCGANHAVGVSSGTAALVLALRAAGAGPGTEVITVANSFLATVSSILLAGARPVLVDVGEDENIDVDAVRRAITGRTRAVLAVDLRGYPARLDELAALAGEHGLVLIEDASQAHGAYLHGRHVGTQGDFGCFSLHPLKNLPAPGDAGIVLARDEEAARRLRALRNHGMAERGFATVLGDNARLDSVLAAVLRVRLRTLDAANARRRSIARAYIDAFRDLPITLPPDAVGHVSAFHHFVVRVDDRPELLRSMTDSGVDARVHYPVPAHRQPAFRDHVVVPEQLHRTEDQAGRIVSLPCTTSLSDAQAGITIDAVRRHYRRRHADRATAAATGRE</sequence>
<evidence type="ECO:0000313" key="6">
    <source>
        <dbReference type="Proteomes" id="UP000199622"/>
    </source>
</evidence>
<dbReference type="PANTHER" id="PTHR30244">
    <property type="entry name" value="TRANSAMINASE"/>
    <property type="match status" value="1"/>
</dbReference>
<dbReference type="GO" id="GO:0000271">
    <property type="term" value="P:polysaccharide biosynthetic process"/>
    <property type="evidence" value="ECO:0007669"/>
    <property type="project" value="TreeGrafter"/>
</dbReference>
<dbReference type="OrthoDB" id="5342089at2"/>
<dbReference type="GO" id="GO:0030170">
    <property type="term" value="F:pyridoxal phosphate binding"/>
    <property type="evidence" value="ECO:0007669"/>
    <property type="project" value="TreeGrafter"/>
</dbReference>
<evidence type="ECO:0000256" key="1">
    <source>
        <dbReference type="ARBA" id="ARBA00023194"/>
    </source>
</evidence>
<keyword evidence="1" id="KW-0045">Antibiotic biosynthesis</keyword>
<dbReference type="Gene3D" id="3.40.640.10">
    <property type="entry name" value="Type I PLP-dependent aspartate aminotransferase-like (Major domain)"/>
    <property type="match status" value="1"/>
</dbReference>
<evidence type="ECO:0000313" key="5">
    <source>
        <dbReference type="EMBL" id="SED21780.1"/>
    </source>
</evidence>